<dbReference type="AlphaFoldDB" id="A0A3B6E9P6"/>
<evidence type="ECO:0000259" key="1">
    <source>
        <dbReference type="Pfam" id="PF07762"/>
    </source>
</evidence>
<dbReference type="Gramene" id="TraesNOR3A03G01336740.1">
    <property type="protein sequence ID" value="TraesNOR3A03G01336740.1.CDS1"/>
    <property type="gene ID" value="TraesNOR3A03G01336740"/>
</dbReference>
<dbReference type="Gramene" id="TraesLAC3A03G01261240.1">
    <property type="protein sequence ID" value="TraesLAC3A03G01261240.1.CDS1"/>
    <property type="gene ID" value="TraesLAC3A03G01261240"/>
</dbReference>
<dbReference type="Proteomes" id="UP000019116">
    <property type="component" value="Chromosome 3A"/>
</dbReference>
<reference evidence="2" key="1">
    <citation type="submission" date="2018-08" db="EMBL/GenBank/DDBJ databases">
        <authorList>
            <person name="Rossello M."/>
        </authorList>
    </citation>
    <scope>NUCLEOTIDE SEQUENCE [LARGE SCALE GENOMIC DNA]</scope>
    <source>
        <strain evidence="2">cv. Chinese Spring</strain>
    </source>
</reference>
<dbReference type="OrthoDB" id="695762at2759"/>
<evidence type="ECO:0000313" key="2">
    <source>
        <dbReference type="EnsemblPlants" id="TraesCS3A02G040200.1.cds1"/>
    </source>
</evidence>
<proteinExistence type="predicted"/>
<keyword evidence="3" id="KW-1185">Reference proteome</keyword>
<feature type="domain" description="DUF1618" evidence="1">
    <location>
        <begin position="226"/>
        <end position="370"/>
    </location>
</feature>
<dbReference type="PANTHER" id="PTHR33074">
    <property type="entry name" value="EXPRESSED PROTEIN-RELATED"/>
    <property type="match status" value="1"/>
</dbReference>
<protein>
    <recommendedName>
        <fullName evidence="1">DUF1618 domain-containing protein</fullName>
    </recommendedName>
</protein>
<dbReference type="Gramene" id="TraesCS3A02G040200.1">
    <property type="protein sequence ID" value="TraesCS3A02G040200.1.cds1"/>
    <property type="gene ID" value="TraesCS3A02G040200"/>
</dbReference>
<dbReference type="PANTHER" id="PTHR33074:SF85">
    <property type="entry name" value="DUF1618 DOMAIN-CONTAINING PROTEIN"/>
    <property type="match status" value="1"/>
</dbReference>
<dbReference type="InterPro" id="IPR011676">
    <property type="entry name" value="DUF1618"/>
</dbReference>
<accession>A0A3B6E9P6</accession>
<name>A0A3B6E9P6_WHEAT</name>
<dbReference type="EnsemblPlants" id="TraesCS3A02G040200.1">
    <property type="protein sequence ID" value="TraesCS3A02G040200.1.cds1"/>
    <property type="gene ID" value="TraesCS3A02G040200"/>
</dbReference>
<dbReference type="Pfam" id="PF07762">
    <property type="entry name" value="DUF1618"/>
    <property type="match status" value="1"/>
</dbReference>
<dbReference type="Gramene" id="TraesJAG3A03G01326640.1">
    <property type="protein sequence ID" value="TraesJAG3A03G01326640.1.CDS1"/>
    <property type="gene ID" value="TraesJAG3A03G01326640"/>
</dbReference>
<evidence type="ECO:0000313" key="3">
    <source>
        <dbReference type="Proteomes" id="UP000019116"/>
    </source>
</evidence>
<sequence length="422" mass="47278">MSGLPAAAAAASWRSTHRPWLLTDSKCHIGDHDNVTTARAVTSQKSDIKVTFELADPPGVSHCFVHCPGLVESHCAGDPMVLSSADVFVLLVIPFTDSSTRKEYNDFFVYRAGPGAPTLRLVRAPGHNRYPDYVTLAGVVPLGCGDPYNIGHAVVFPQYTNVPYYTDSTSKKYKYILNVYRSDISGWPWHTEVASIAIDTKHHNHEVIMRDEGTRVIFAGRETLGWVNHWHGILLCNVLDHYPVMRFIQWPVPISCDLMSRFGMGVDNIYARPFRDVVISNGVIRFVELKSCRCSHTHNEKGVIGQGWTVTTWNRGICSKKWHKSFTLKADNVPLTGLSYPKVSGDKRLSWDNVVHGGPTLSLCDDDIVYIMARLDIRHRVAWMLAINIREGTLEAVEQCSAEKMMGLEPTYVQCALSDYLK</sequence>
<organism evidence="2">
    <name type="scientific">Triticum aestivum</name>
    <name type="common">Wheat</name>
    <dbReference type="NCBI Taxonomy" id="4565"/>
    <lineage>
        <taxon>Eukaryota</taxon>
        <taxon>Viridiplantae</taxon>
        <taxon>Streptophyta</taxon>
        <taxon>Embryophyta</taxon>
        <taxon>Tracheophyta</taxon>
        <taxon>Spermatophyta</taxon>
        <taxon>Magnoliopsida</taxon>
        <taxon>Liliopsida</taxon>
        <taxon>Poales</taxon>
        <taxon>Poaceae</taxon>
        <taxon>BOP clade</taxon>
        <taxon>Pooideae</taxon>
        <taxon>Triticodae</taxon>
        <taxon>Triticeae</taxon>
        <taxon>Triticinae</taxon>
        <taxon>Triticum</taxon>
    </lineage>
</organism>
<dbReference type="Gramene" id="TraesMAC3A03G01315570.1">
    <property type="protein sequence ID" value="TraesMAC3A03G01315570.1.CDS1"/>
    <property type="gene ID" value="TraesMAC3A03G01315570"/>
</dbReference>
<reference evidence="2" key="2">
    <citation type="submission" date="2018-10" db="UniProtKB">
        <authorList>
            <consortium name="EnsemblPlants"/>
        </authorList>
    </citation>
    <scope>IDENTIFICATION</scope>
</reference>
<dbReference type="OMA" id="VWERSIS"/>
<dbReference type="Gramene" id="TraesCS3A03G0080400.1">
    <property type="protein sequence ID" value="TraesCS3A03G0080400.1.CDS1"/>
    <property type="gene ID" value="TraesCS3A03G0080400"/>
</dbReference>